<organism evidence="2 3">
    <name type="scientific">Aristolochia fimbriata</name>
    <name type="common">White veined hardy Dutchman's pipe vine</name>
    <dbReference type="NCBI Taxonomy" id="158543"/>
    <lineage>
        <taxon>Eukaryota</taxon>
        <taxon>Viridiplantae</taxon>
        <taxon>Streptophyta</taxon>
        <taxon>Embryophyta</taxon>
        <taxon>Tracheophyta</taxon>
        <taxon>Spermatophyta</taxon>
        <taxon>Magnoliopsida</taxon>
        <taxon>Magnoliidae</taxon>
        <taxon>Piperales</taxon>
        <taxon>Aristolochiaceae</taxon>
        <taxon>Aristolochia</taxon>
    </lineage>
</organism>
<dbReference type="Pfam" id="PF00514">
    <property type="entry name" value="Arm"/>
    <property type="match status" value="1"/>
</dbReference>
<dbReference type="PANTHER" id="PTHR47451">
    <property type="entry name" value="ARM REPEAT SUPERFAMILY PROTEIN"/>
    <property type="match status" value="1"/>
</dbReference>
<evidence type="ECO:0000313" key="2">
    <source>
        <dbReference type="EMBL" id="KAG9456763.1"/>
    </source>
</evidence>
<feature type="repeat" description="ARM" evidence="1">
    <location>
        <begin position="162"/>
        <end position="206"/>
    </location>
</feature>
<dbReference type="InterPro" id="IPR016024">
    <property type="entry name" value="ARM-type_fold"/>
</dbReference>
<reference evidence="2 3" key="1">
    <citation type="submission" date="2021-07" db="EMBL/GenBank/DDBJ databases">
        <title>The Aristolochia fimbriata genome: insights into angiosperm evolution, floral development and chemical biosynthesis.</title>
        <authorList>
            <person name="Jiao Y."/>
        </authorList>
    </citation>
    <scope>NUCLEOTIDE SEQUENCE [LARGE SCALE GENOMIC DNA]</scope>
    <source>
        <strain evidence="2">IBCAS-2021</strain>
        <tissue evidence="2">Leaf</tissue>
    </source>
</reference>
<feature type="repeat" description="ARM" evidence="1">
    <location>
        <begin position="438"/>
        <end position="466"/>
    </location>
</feature>
<keyword evidence="3" id="KW-1185">Reference proteome</keyword>
<evidence type="ECO:0008006" key="4">
    <source>
        <dbReference type="Google" id="ProtNLM"/>
    </source>
</evidence>
<feature type="repeat" description="ARM" evidence="1">
    <location>
        <begin position="761"/>
        <end position="803"/>
    </location>
</feature>
<evidence type="ECO:0000313" key="3">
    <source>
        <dbReference type="Proteomes" id="UP000825729"/>
    </source>
</evidence>
<accession>A0AAV7F703</accession>
<dbReference type="EMBL" id="JAINDJ010000002">
    <property type="protein sequence ID" value="KAG9456763.1"/>
    <property type="molecule type" value="Genomic_DNA"/>
</dbReference>
<dbReference type="SUPFAM" id="SSF48371">
    <property type="entry name" value="ARM repeat"/>
    <property type="match status" value="2"/>
</dbReference>
<feature type="repeat" description="ARM" evidence="1">
    <location>
        <begin position="205"/>
        <end position="247"/>
    </location>
</feature>
<dbReference type="SMART" id="SM00185">
    <property type="entry name" value="ARM"/>
    <property type="match status" value="8"/>
</dbReference>
<protein>
    <recommendedName>
        <fullName evidence="4">ARM repeat superfamily protein</fullName>
    </recommendedName>
</protein>
<evidence type="ECO:0000256" key="1">
    <source>
        <dbReference type="PROSITE-ProRule" id="PRU00259"/>
    </source>
</evidence>
<dbReference type="InterPro" id="IPR011989">
    <property type="entry name" value="ARM-like"/>
</dbReference>
<dbReference type="PROSITE" id="PS50176">
    <property type="entry name" value="ARM_REPEAT"/>
    <property type="match status" value="6"/>
</dbReference>
<dbReference type="Proteomes" id="UP000825729">
    <property type="component" value="Unassembled WGS sequence"/>
</dbReference>
<dbReference type="Gene3D" id="1.25.10.10">
    <property type="entry name" value="Leucine-rich Repeat Variant"/>
    <property type="match status" value="3"/>
</dbReference>
<feature type="repeat" description="ARM" evidence="1">
    <location>
        <begin position="121"/>
        <end position="163"/>
    </location>
</feature>
<dbReference type="PANTHER" id="PTHR47451:SF1">
    <property type="entry name" value="ARM REPEAT SUPERFAMILY PROTEIN"/>
    <property type="match status" value="1"/>
</dbReference>
<feature type="repeat" description="ARM" evidence="1">
    <location>
        <begin position="479"/>
        <end position="508"/>
    </location>
</feature>
<sequence>MASIVLPNCCKLKTASKVARSLRSRSISTVRPMFLFRRGIAPRIFLVRASSDGNAVDAKHELDKEVYESGSNKSGDAYVGLFVGMLGIDNDPLDREEAVLALWKYSQGGKQCIDAIMKFRGCVNLIINLLKSDSSQTCEAAAALLQTLSSDNSYRDLVAESGVIEELSSLLNRPSLTAEIKEQSICALWNLSVSEELRVKIANMGLIPVFIKSLDDDQLKVKEAAGGVLANLSLSSSNHAIMVEAGIIKKLAELLSTTEKASNVLRQEAMNILLELAKDEFYKILIVEEGLVLVPLIGAAAYKSFRPTTHAWPSLPDGTEIQRSSSTASRYGASELLLGLNLQDSNPQLDEAKVNAVVGRTHQQFLARIGAIELEDGTKPQANPSQNRQFTLLPWVDGIARLVLILELEDDSAVERAAVSIADTSINEHMRTSFKEAGAVKNLVELLGHSNESVIFAAAHALERLSISYEVCKTMEVEGVVDPLVDILKNTNHSVGLIEKAVNILARIFDPNKAMKSKFYVNGLNASEKAYNGVHRNSGGVKELVMSPDDFSELRAVNRGKVSELPVISRLIEILESSSADLQMKAASILEYLSYFELHVDIITSAGIELAIRDVFRKKSMDAFDEESGELSPIEAEEAGRAISATSQLLAKLLDSRKFCESIDSDHFNILLRKLLKFNIPLEVKESVAACLVKLESLSGSLLDPENPINKEVILYETIPRLVERLKSSLSPEEQEASAIELKQIVSKGAVEYTRAVAAEGAIFPLVKLVEDGSERASEAGLSILYNLSMDSENHPAIIAAGAVPVLRRIVLSEGQQWRRALHLLRTLPT</sequence>
<gene>
    <name evidence="2" type="ORF">H6P81_001271</name>
</gene>
<dbReference type="InterPro" id="IPR000225">
    <property type="entry name" value="Armadillo"/>
</dbReference>
<comment type="caution">
    <text evidence="2">The sequence shown here is derived from an EMBL/GenBank/DDBJ whole genome shotgun (WGS) entry which is preliminary data.</text>
</comment>
<dbReference type="AlphaFoldDB" id="A0AAV7F703"/>
<proteinExistence type="predicted"/>
<name>A0AAV7F703_ARIFI</name>